<dbReference type="AlphaFoldDB" id="A0A944HA37"/>
<reference evidence="3" key="1">
    <citation type="journal article" date="2022" name="ISME J.">
        <title>Genetic and phylogenetic analysis of dissimilatory iodate-reducing bacteria identifies potential niches across the world's oceans.</title>
        <authorList>
            <person name="Reyes-Umana V."/>
            <person name="Henning Z."/>
            <person name="Lee K."/>
            <person name="Barnum T.P."/>
            <person name="Coates J.D."/>
        </authorList>
    </citation>
    <scope>NUCLEOTIDE SEQUENCE [LARGE SCALE GENOMIC DNA]</scope>
    <source>
        <strain evidence="3">IR12</strain>
    </source>
</reference>
<feature type="transmembrane region" description="Helical" evidence="1">
    <location>
        <begin position="27"/>
        <end position="45"/>
    </location>
</feature>
<evidence type="ECO:0000313" key="3">
    <source>
        <dbReference type="Proteomes" id="UP000694660"/>
    </source>
</evidence>
<evidence type="ECO:0000256" key="1">
    <source>
        <dbReference type="SAM" id="Phobius"/>
    </source>
</evidence>
<evidence type="ECO:0000313" key="2">
    <source>
        <dbReference type="EMBL" id="MBT0963879.1"/>
    </source>
</evidence>
<keyword evidence="1" id="KW-0472">Membrane</keyword>
<dbReference type="RefSeq" id="WP_214363807.1">
    <property type="nucleotide sequence ID" value="NZ_JAEKFT010000041.1"/>
</dbReference>
<gene>
    <name evidence="2" type="ORF">I8J34_22095</name>
</gene>
<proteinExistence type="predicted"/>
<comment type="caution">
    <text evidence="2">The sequence shown here is derived from an EMBL/GenBank/DDBJ whole genome shotgun (WGS) entry which is preliminary data.</text>
</comment>
<keyword evidence="3" id="KW-1185">Reference proteome</keyword>
<name>A0A944HA37_DENI1</name>
<keyword evidence="1" id="KW-1133">Transmembrane helix</keyword>
<dbReference type="EMBL" id="JAEKFT010000041">
    <property type="protein sequence ID" value="MBT0963879.1"/>
    <property type="molecule type" value="Genomic_DNA"/>
</dbReference>
<protein>
    <submittedName>
        <fullName evidence="2">Uncharacterized protein</fullName>
    </submittedName>
</protein>
<organism evidence="2 3">
    <name type="scientific">Denitromonas iodatirespirans</name>
    <dbReference type="NCBI Taxonomy" id="2795389"/>
    <lineage>
        <taxon>Bacteria</taxon>
        <taxon>Pseudomonadati</taxon>
        <taxon>Pseudomonadota</taxon>
        <taxon>Betaproteobacteria</taxon>
        <taxon>Rhodocyclales</taxon>
        <taxon>Zoogloeaceae</taxon>
        <taxon>Denitromonas</taxon>
    </lineage>
</organism>
<feature type="transmembrane region" description="Helical" evidence="1">
    <location>
        <begin position="51"/>
        <end position="69"/>
    </location>
</feature>
<sequence length="147" mass="15826">MRAETDRNARLAADAAVTAGWLDSGRVVAVISGTSLLTTLVVWLLGHPVRALALAGVGATAVAQLYFALRVRFDARIFRLWASRWHDAADVAADLAAFDARVGRQARPVASLEADLAERRRGALRLLKWQAVSGALQLALTVLALWT</sequence>
<keyword evidence="1" id="KW-0812">Transmembrane</keyword>
<accession>A0A944HA37</accession>
<dbReference type="Proteomes" id="UP000694660">
    <property type="component" value="Unassembled WGS sequence"/>
</dbReference>